<dbReference type="Proteomes" id="UP000037997">
    <property type="component" value="Unassembled WGS sequence"/>
</dbReference>
<dbReference type="EMBL" id="JNOC01000079">
    <property type="protein sequence ID" value="KPH54921.1"/>
    <property type="molecule type" value="Genomic_DNA"/>
</dbReference>
<dbReference type="InterPro" id="IPR009027">
    <property type="entry name" value="Ribosomal_bL9/RNase_H1_N"/>
</dbReference>
<dbReference type="Proteomes" id="UP000037800">
    <property type="component" value="Unassembled WGS sequence"/>
</dbReference>
<reference evidence="11 14" key="2">
    <citation type="submission" date="2018-06" db="EMBL/GenBank/DDBJ databases">
        <authorList>
            <consortium name="Pathogen Informatics"/>
            <person name="Doyle S."/>
        </authorList>
    </citation>
    <scope>NUCLEOTIDE SEQUENCE [LARGE SCALE GENOMIC DNA]</scope>
    <source>
        <strain evidence="11 14">NCTC13156</strain>
    </source>
</reference>
<comment type="similarity">
    <text evidence="1 7">Belongs to the bacterial ribosomal protein bL9 family.</text>
</comment>
<dbReference type="AlphaFoldDB" id="A0A0N0LSM2"/>
<gene>
    <name evidence="7 11" type="primary">rplI</name>
    <name evidence="10" type="ORF">HPU229334_11735</name>
    <name evidence="9" type="ORF">HPU229336_06065</name>
    <name evidence="11" type="ORF">NCTC13156_00303</name>
</gene>
<keyword evidence="4 7" id="KW-0689">Ribosomal protein</keyword>
<protein>
    <recommendedName>
        <fullName evidence="6 7">Large ribosomal subunit protein bL9</fullName>
    </recommendedName>
</protein>
<evidence type="ECO:0000313" key="12">
    <source>
        <dbReference type="Proteomes" id="UP000037800"/>
    </source>
</evidence>
<evidence type="ECO:0000313" key="11">
    <source>
        <dbReference type="EMBL" id="STQ87485.1"/>
    </source>
</evidence>
<dbReference type="GO" id="GO:1990904">
    <property type="term" value="C:ribonucleoprotein complex"/>
    <property type="evidence" value="ECO:0007669"/>
    <property type="project" value="UniProtKB-KW"/>
</dbReference>
<sequence length="148" mass="16406">MKVLLLQDVKGLGKKGEICEVKDGYGKNFLIAKKMADFATNEVINRYKAEQKRAAEQAAENQALMEMAAKKIEAITLKIQQKVGANGSLYGAITKEDIAKELAQKHRLEIDKKTIELKNPIKSTGMYEVEVKLGHGIHAILKIDVEAL</sequence>
<dbReference type="SUPFAM" id="SSF55653">
    <property type="entry name" value="Ribosomal protein L9 C-domain"/>
    <property type="match status" value="1"/>
</dbReference>
<evidence type="ECO:0000256" key="4">
    <source>
        <dbReference type="ARBA" id="ARBA00022980"/>
    </source>
</evidence>
<dbReference type="GO" id="GO:0003735">
    <property type="term" value="F:structural constituent of ribosome"/>
    <property type="evidence" value="ECO:0007669"/>
    <property type="project" value="InterPro"/>
</dbReference>
<dbReference type="SUPFAM" id="SSF55658">
    <property type="entry name" value="L9 N-domain-like"/>
    <property type="match status" value="1"/>
</dbReference>
<evidence type="ECO:0000256" key="5">
    <source>
        <dbReference type="ARBA" id="ARBA00023274"/>
    </source>
</evidence>
<evidence type="ECO:0000313" key="13">
    <source>
        <dbReference type="Proteomes" id="UP000037997"/>
    </source>
</evidence>
<dbReference type="Pfam" id="PF01281">
    <property type="entry name" value="Ribosomal_L9_N"/>
    <property type="match status" value="1"/>
</dbReference>
<evidence type="ECO:0000256" key="6">
    <source>
        <dbReference type="ARBA" id="ARBA00035292"/>
    </source>
</evidence>
<keyword evidence="3 7" id="KW-0694">RNA-binding</keyword>
<keyword evidence="2 7" id="KW-0699">rRNA-binding</keyword>
<comment type="function">
    <text evidence="7">Binds to the 23S rRNA.</text>
</comment>
<dbReference type="InterPro" id="IPR020070">
    <property type="entry name" value="Ribosomal_bL9_N"/>
</dbReference>
<dbReference type="RefSeq" id="WP_005023303.1">
    <property type="nucleotide sequence ID" value="NZ_CABKNZ010000039.1"/>
</dbReference>
<accession>A0A0N0LSM2</accession>
<dbReference type="GO" id="GO:0005840">
    <property type="term" value="C:ribosome"/>
    <property type="evidence" value="ECO:0007669"/>
    <property type="project" value="UniProtKB-KW"/>
</dbReference>
<dbReference type="Pfam" id="PF03948">
    <property type="entry name" value="Ribosomal_L9_C"/>
    <property type="match status" value="1"/>
</dbReference>
<dbReference type="GO" id="GO:0006412">
    <property type="term" value="P:translation"/>
    <property type="evidence" value="ECO:0007669"/>
    <property type="project" value="UniProtKB-UniRule"/>
</dbReference>
<evidence type="ECO:0000256" key="3">
    <source>
        <dbReference type="ARBA" id="ARBA00022884"/>
    </source>
</evidence>
<dbReference type="FunFam" id="3.40.5.10:FF:000002">
    <property type="entry name" value="50S ribosomal protein L9"/>
    <property type="match status" value="1"/>
</dbReference>
<feature type="domain" description="Ribosomal protein L9" evidence="8">
    <location>
        <begin position="13"/>
        <end position="40"/>
    </location>
</feature>
<dbReference type="Proteomes" id="UP000255269">
    <property type="component" value="Unassembled WGS sequence"/>
</dbReference>
<evidence type="ECO:0000313" key="10">
    <source>
        <dbReference type="EMBL" id="KPH54921.1"/>
    </source>
</evidence>
<dbReference type="HAMAP" id="MF_00503">
    <property type="entry name" value="Ribosomal_bL9"/>
    <property type="match status" value="1"/>
</dbReference>
<dbReference type="InterPro" id="IPR036935">
    <property type="entry name" value="Ribosomal_bL9_N_sf"/>
</dbReference>
<evidence type="ECO:0000313" key="14">
    <source>
        <dbReference type="Proteomes" id="UP000255269"/>
    </source>
</evidence>
<evidence type="ECO:0000256" key="7">
    <source>
        <dbReference type="HAMAP-Rule" id="MF_00503"/>
    </source>
</evidence>
<dbReference type="InterPro" id="IPR036791">
    <property type="entry name" value="Ribosomal_bL9_C_sf"/>
</dbReference>
<proteinExistence type="inferred from homology"/>
<dbReference type="OrthoDB" id="9788336at2"/>
<dbReference type="EMBL" id="UGJF01000001">
    <property type="protein sequence ID" value="STQ87485.1"/>
    <property type="molecule type" value="Genomic_DNA"/>
</dbReference>
<evidence type="ECO:0000259" key="8">
    <source>
        <dbReference type="PROSITE" id="PS00651"/>
    </source>
</evidence>
<dbReference type="InterPro" id="IPR020594">
    <property type="entry name" value="Ribosomal_bL9_bac/chp"/>
</dbReference>
<evidence type="ECO:0000313" key="9">
    <source>
        <dbReference type="EMBL" id="KPH49930.1"/>
    </source>
</evidence>
<evidence type="ECO:0000256" key="1">
    <source>
        <dbReference type="ARBA" id="ARBA00010605"/>
    </source>
</evidence>
<organism evidence="10 13">
    <name type="scientific">Helicobacter pullorum</name>
    <dbReference type="NCBI Taxonomy" id="35818"/>
    <lineage>
        <taxon>Bacteria</taxon>
        <taxon>Pseudomonadati</taxon>
        <taxon>Campylobacterota</taxon>
        <taxon>Epsilonproteobacteria</taxon>
        <taxon>Campylobacterales</taxon>
        <taxon>Helicobacteraceae</taxon>
        <taxon>Helicobacter</taxon>
    </lineage>
</organism>
<dbReference type="EMBL" id="JNUR01000039">
    <property type="protein sequence ID" value="KPH49930.1"/>
    <property type="molecule type" value="Genomic_DNA"/>
</dbReference>
<dbReference type="InterPro" id="IPR020069">
    <property type="entry name" value="Ribosomal_bL9_C"/>
</dbReference>
<dbReference type="InterPro" id="IPR000244">
    <property type="entry name" value="Ribosomal_bL9"/>
</dbReference>
<dbReference type="PATRIC" id="fig|35818.10.peg.1234"/>
<dbReference type="NCBIfam" id="TIGR00158">
    <property type="entry name" value="L9"/>
    <property type="match status" value="1"/>
</dbReference>
<dbReference type="GO" id="GO:0019843">
    <property type="term" value="F:rRNA binding"/>
    <property type="evidence" value="ECO:0007669"/>
    <property type="project" value="UniProtKB-UniRule"/>
</dbReference>
<dbReference type="Gene3D" id="3.10.430.100">
    <property type="entry name" value="Ribosomal protein L9, C-terminal domain"/>
    <property type="match status" value="1"/>
</dbReference>
<dbReference type="STRING" id="35818.HPU229336_06065"/>
<dbReference type="Gene3D" id="3.40.5.10">
    <property type="entry name" value="Ribosomal protein L9, N-terminal domain"/>
    <property type="match status" value="1"/>
</dbReference>
<dbReference type="PANTHER" id="PTHR21368">
    <property type="entry name" value="50S RIBOSOMAL PROTEIN L9"/>
    <property type="match status" value="1"/>
</dbReference>
<dbReference type="PROSITE" id="PS00651">
    <property type="entry name" value="RIBOSOMAL_L9"/>
    <property type="match status" value="1"/>
</dbReference>
<name>A0A0N0LSM2_9HELI</name>
<evidence type="ECO:0000256" key="2">
    <source>
        <dbReference type="ARBA" id="ARBA00022730"/>
    </source>
</evidence>
<keyword evidence="5 7" id="KW-0687">Ribonucleoprotein</keyword>
<reference evidence="12 13" key="1">
    <citation type="submission" date="2014-06" db="EMBL/GenBank/DDBJ databases">
        <title>Helicobacter pullorum isolates in fresh chicken meat - phenotypic and genotypic features.</title>
        <authorList>
            <person name="Borges V."/>
            <person name="Santos A."/>
            <person name="Correia C.B."/>
            <person name="Saraiva M."/>
            <person name="Menard A."/>
            <person name="Vieira L."/>
            <person name="Sampaio D.A."/>
            <person name="Gomes J.P."/>
            <person name="Oleastro M."/>
        </authorList>
    </citation>
    <scope>NUCLEOTIDE SEQUENCE [LARGE SCALE GENOMIC DNA]</scope>
    <source>
        <strain evidence="10 13">229334/12</strain>
        <strain evidence="9 12">229336/12</strain>
    </source>
</reference>